<dbReference type="PANTHER" id="PTHR12356:SF3">
    <property type="entry name" value="NUCLEAR MIGRATION PROTEIN NUDC"/>
    <property type="match status" value="1"/>
</dbReference>
<evidence type="ECO:0000313" key="9">
    <source>
        <dbReference type="Proteomes" id="UP000046393"/>
    </source>
</evidence>
<evidence type="ECO:0000256" key="4">
    <source>
        <dbReference type="ARBA" id="ARBA00022490"/>
    </source>
</evidence>
<feature type="compositionally biased region" description="Basic and acidic residues" evidence="7">
    <location>
        <begin position="111"/>
        <end position="133"/>
    </location>
</feature>
<dbReference type="GO" id="GO:0051082">
    <property type="term" value="F:unfolded protein binding"/>
    <property type="evidence" value="ECO:0007669"/>
    <property type="project" value="TreeGrafter"/>
</dbReference>
<sequence length="319" mass="36715">MGDQEKYDGIFLSLATQMEGGVPQLFDIIFSFLSRKTDFYTGAGVDEARKMVLTAFEKYGAEASKAAENAKKKRAEEQRKLEERRAAKRAQEELEMNSSRVEEITDEEAAEFERNRLKKEAEKKEQEAAHDKEEKEDDDEDPEDKGKLKPNAGNGCDLENYQWTQSLKEIEAVPFKLNVPLKARDVIVEISKDSIKVGLKGQAPKLDGKFYSQIELESATWVIEDKKVVVISLEKINNMEWWSKLVSTDPEINTKKVQPENSKLSDLDGDLRQMVEKMMYDQRQKELGLPTSEEKKKRDVLKKFMEQHPEMDFSQAKFS</sequence>
<evidence type="ECO:0000256" key="6">
    <source>
        <dbReference type="ARBA" id="ARBA00030427"/>
    </source>
</evidence>
<evidence type="ECO:0000256" key="2">
    <source>
        <dbReference type="ARBA" id="ARBA00010513"/>
    </source>
</evidence>
<dbReference type="Gene3D" id="2.60.40.790">
    <property type="match status" value="1"/>
</dbReference>
<reference evidence="10" key="1">
    <citation type="submission" date="2017-02" db="UniProtKB">
        <authorList>
            <consortium name="WormBaseParasite"/>
        </authorList>
    </citation>
    <scope>IDENTIFICATION</scope>
</reference>
<organism evidence="9 10">
    <name type="scientific">Syphacia muris</name>
    <dbReference type="NCBI Taxonomy" id="451379"/>
    <lineage>
        <taxon>Eukaryota</taxon>
        <taxon>Metazoa</taxon>
        <taxon>Ecdysozoa</taxon>
        <taxon>Nematoda</taxon>
        <taxon>Chromadorea</taxon>
        <taxon>Rhabditida</taxon>
        <taxon>Spirurina</taxon>
        <taxon>Oxyuridomorpha</taxon>
        <taxon>Oxyuroidea</taxon>
        <taxon>Oxyuridae</taxon>
        <taxon>Syphacia</taxon>
    </lineage>
</organism>
<comment type="similarity">
    <text evidence="2">Belongs to the nudC family.</text>
</comment>
<feature type="compositionally biased region" description="Basic and acidic residues" evidence="7">
    <location>
        <begin position="68"/>
        <end position="92"/>
    </location>
</feature>
<dbReference type="WBParaSite" id="SMUV_0000425601-mRNA-1">
    <property type="protein sequence ID" value="SMUV_0000425601-mRNA-1"/>
    <property type="gene ID" value="SMUV_0000425601"/>
</dbReference>
<proteinExistence type="inferred from homology"/>
<dbReference type="InterPro" id="IPR025934">
    <property type="entry name" value="NudC_N_dom"/>
</dbReference>
<name>A0A0N5AIK6_9BILA</name>
<dbReference type="PANTHER" id="PTHR12356">
    <property type="entry name" value="NUCLEAR MOVEMENT PROTEIN NUDC"/>
    <property type="match status" value="1"/>
</dbReference>
<dbReference type="GO" id="GO:0006457">
    <property type="term" value="P:protein folding"/>
    <property type="evidence" value="ECO:0007669"/>
    <property type="project" value="TreeGrafter"/>
</dbReference>
<dbReference type="SUPFAM" id="SSF49764">
    <property type="entry name" value="HSP20-like chaperones"/>
    <property type="match status" value="1"/>
</dbReference>
<evidence type="ECO:0000259" key="8">
    <source>
        <dbReference type="PROSITE" id="PS51203"/>
    </source>
</evidence>
<evidence type="ECO:0000256" key="1">
    <source>
        <dbReference type="ARBA" id="ARBA00004496"/>
    </source>
</evidence>
<dbReference type="InterPro" id="IPR008978">
    <property type="entry name" value="HSP20-like_chaperone"/>
</dbReference>
<dbReference type="AlphaFoldDB" id="A0A0N5AIK6"/>
<evidence type="ECO:0000256" key="3">
    <source>
        <dbReference type="ARBA" id="ARBA00017641"/>
    </source>
</evidence>
<dbReference type="Pfam" id="PF14050">
    <property type="entry name" value="Nudc_N"/>
    <property type="match status" value="1"/>
</dbReference>
<dbReference type="FunFam" id="2.60.40.790:FF:000001">
    <property type="entry name" value="Nuclear migration protein nudC"/>
    <property type="match status" value="1"/>
</dbReference>
<feature type="compositionally biased region" description="Acidic residues" evidence="7">
    <location>
        <begin position="134"/>
        <end position="143"/>
    </location>
</feature>
<keyword evidence="9" id="KW-1185">Reference proteome</keyword>
<dbReference type="Proteomes" id="UP000046393">
    <property type="component" value="Unplaced"/>
</dbReference>
<dbReference type="InterPro" id="IPR037898">
    <property type="entry name" value="NudC_fam"/>
</dbReference>
<protein>
    <recommendedName>
        <fullName evidence="3">Nuclear migration protein nudC</fullName>
    </recommendedName>
    <alternativeName>
        <fullName evidence="6">Nuclear distribution protein C homolog</fullName>
    </alternativeName>
</protein>
<feature type="region of interest" description="Disordered" evidence="7">
    <location>
        <begin position="63"/>
        <end position="156"/>
    </location>
</feature>
<evidence type="ECO:0000256" key="7">
    <source>
        <dbReference type="SAM" id="MobiDB-lite"/>
    </source>
</evidence>
<dbReference type="Pfam" id="PF04969">
    <property type="entry name" value="CS"/>
    <property type="match status" value="1"/>
</dbReference>
<keyword evidence="5" id="KW-0597">Phosphoprotein</keyword>
<feature type="domain" description="CS" evidence="8">
    <location>
        <begin position="156"/>
        <end position="246"/>
    </location>
</feature>
<accession>A0A0N5AIK6</accession>
<comment type="subcellular location">
    <subcellularLocation>
        <location evidence="1">Cytoplasm</location>
    </subcellularLocation>
</comment>
<keyword evidence="4" id="KW-0963">Cytoplasm</keyword>
<dbReference type="InterPro" id="IPR007052">
    <property type="entry name" value="CS_dom"/>
</dbReference>
<evidence type="ECO:0000313" key="10">
    <source>
        <dbReference type="WBParaSite" id="SMUV_0000425601-mRNA-1"/>
    </source>
</evidence>
<dbReference type="STRING" id="451379.A0A0N5AIK6"/>
<dbReference type="PROSITE" id="PS51203">
    <property type="entry name" value="CS"/>
    <property type="match status" value="1"/>
</dbReference>
<dbReference type="GO" id="GO:0005737">
    <property type="term" value="C:cytoplasm"/>
    <property type="evidence" value="ECO:0007669"/>
    <property type="project" value="UniProtKB-SubCell"/>
</dbReference>
<evidence type="ECO:0000256" key="5">
    <source>
        <dbReference type="ARBA" id="ARBA00022553"/>
    </source>
</evidence>